<dbReference type="SUPFAM" id="SSF81901">
    <property type="entry name" value="HCP-like"/>
    <property type="match status" value="5"/>
</dbReference>
<gene>
    <name evidence="2" type="ORF">EZ216_19920</name>
</gene>
<dbReference type="InterPro" id="IPR050767">
    <property type="entry name" value="Sel1_AlgK"/>
</dbReference>
<dbReference type="InterPro" id="IPR006597">
    <property type="entry name" value="Sel1-like"/>
</dbReference>
<dbReference type="Proteomes" id="UP000297839">
    <property type="component" value="Unassembled WGS sequence"/>
</dbReference>
<dbReference type="PANTHER" id="PTHR11102:SF160">
    <property type="entry name" value="ERAD-ASSOCIATED E3 UBIQUITIN-PROTEIN LIGASE COMPONENT HRD3"/>
    <property type="match status" value="1"/>
</dbReference>
<dbReference type="Pfam" id="PF08238">
    <property type="entry name" value="Sel1"/>
    <property type="match status" value="11"/>
</dbReference>
<reference evidence="2 3" key="1">
    <citation type="submission" date="2019-03" db="EMBL/GenBank/DDBJ databases">
        <title>Ramlibacter sp. 18x22-1, whole genome shotgun sequence.</title>
        <authorList>
            <person name="Zhang X."/>
            <person name="Feng G."/>
            <person name="Zhu H."/>
        </authorList>
    </citation>
    <scope>NUCLEOTIDE SEQUENCE [LARGE SCALE GENOMIC DNA]</scope>
    <source>
        <strain evidence="2 3">18x22-1</strain>
    </source>
</reference>
<dbReference type="PANTHER" id="PTHR11102">
    <property type="entry name" value="SEL-1-LIKE PROTEIN"/>
    <property type="match status" value="1"/>
</dbReference>
<proteinExistence type="predicted"/>
<keyword evidence="3" id="KW-1185">Reference proteome</keyword>
<protein>
    <submittedName>
        <fullName evidence="2">Sel1 repeat family protein</fullName>
    </submittedName>
</protein>
<evidence type="ECO:0000313" key="3">
    <source>
        <dbReference type="Proteomes" id="UP000297839"/>
    </source>
</evidence>
<evidence type="ECO:0000313" key="2">
    <source>
        <dbReference type="EMBL" id="TFY96656.1"/>
    </source>
</evidence>
<organism evidence="2 3">
    <name type="scientific">Ramlibacter humi</name>
    <dbReference type="NCBI Taxonomy" id="2530451"/>
    <lineage>
        <taxon>Bacteria</taxon>
        <taxon>Pseudomonadati</taxon>
        <taxon>Pseudomonadota</taxon>
        <taxon>Betaproteobacteria</taxon>
        <taxon>Burkholderiales</taxon>
        <taxon>Comamonadaceae</taxon>
        <taxon>Ramlibacter</taxon>
    </lineage>
</organism>
<name>A0A4Z0BBU4_9BURK</name>
<dbReference type="Gene3D" id="1.25.40.10">
    <property type="entry name" value="Tetratricopeptide repeat domain"/>
    <property type="match status" value="4"/>
</dbReference>
<dbReference type="InterPro" id="IPR011990">
    <property type="entry name" value="TPR-like_helical_dom_sf"/>
</dbReference>
<comment type="caution">
    <text evidence="2">The sequence shown here is derived from an EMBL/GenBank/DDBJ whole genome shotgun (WGS) entry which is preliminary data.</text>
</comment>
<dbReference type="Pfam" id="PF14559">
    <property type="entry name" value="TPR_19"/>
    <property type="match status" value="1"/>
</dbReference>
<dbReference type="AlphaFoldDB" id="A0A4Z0BBU4"/>
<dbReference type="EMBL" id="SMLK01000010">
    <property type="protein sequence ID" value="TFY96656.1"/>
    <property type="molecule type" value="Genomic_DNA"/>
</dbReference>
<dbReference type="OrthoDB" id="5365194at2"/>
<dbReference type="SMART" id="SM00671">
    <property type="entry name" value="SEL1"/>
    <property type="match status" value="13"/>
</dbReference>
<evidence type="ECO:0000256" key="1">
    <source>
        <dbReference type="SAM" id="MobiDB-lite"/>
    </source>
</evidence>
<feature type="region of interest" description="Disordered" evidence="1">
    <location>
        <begin position="980"/>
        <end position="1003"/>
    </location>
</feature>
<sequence>MDASRNGRAKAVRMAFIQRAGGPVNCQARTTFRRRGLCCKCRIVLFGIGLSLYCPVSHRRAGGGFPGFARPAMRFRQSQEQPMSALTRLAHRFLVVAAILSPLPSRAADGPDYQCLGYGPLGLGSSDRDFYGHAPQIAELMPRLNEALAQCEQAKEIRPNDGWTFAVLAKLRLLAGKDAQGDQAARRSAELGADEGRVLLGVLSAAAGSYAQARELFLQARSGGAVGALANYNLGVLWAQGWGVPRDDREAANYFQRAAQAHDAGAMVLLGQWHWAGRAVAQDRERAAALWRDAAERLATDGDTNPLRLHPPQPPFDVSVPLAWYRQQADAGELWAMTWLGQLARAGQWLPQDSKAAMDWFSKAGNAGHAAAAHHMSRMYKGGLGVPKDEGEALRWDRMPELFRCREQIRQASAAPRCDQLAGDPNARDKVTAGLPASCMRQPEIVQEAVAACRQAVAEPSSPARHRAQLARALAFQQQMPQARMEAQRAAAQGSPRAMVQLGVMDQRGVAGPKDEAAALQWYRKAAQAGDEEAKRLLLVAAGQGRSVEKDSFDRSRIAAAPAQAQTARTPLELAQAGDADSQYEVAVQAEQANNMAEALRWYQAAADQGQTMAKMVLAELYETGRGVPRDLERAIQIYQPLADGGSTEARYRLAQIHLAKGQNDEAVRLLTRIVDQGDTRAPLDLAEMYEGGRGVQRNLPRAIELYKSAADQGSSWAQARLGTLFLRGEGMSADAARALPLLRKAADAGQMSAMNNLGWMHEKGLGLPADPQAAVERYALAANSIPEARGNLERLFAKGELVPRDPAQALEWYRRGADAGVAEAQWRLGRMHMQGAAGVPSDEDKAAKYLQAALAQGHTAAKRDLGELYVAKAARLGGGEPGTPSRDAALRLLLDAWVCCRHPAAQAALEKQGGSEWKDLQSWLDRRVQPAPAEAPRWPTGLSTAADKGQMHAVRIRAVNAGARNMVKAVGASARRPDGPNVYDIVPWTDEDARSQASGARR</sequence>
<accession>A0A4Z0BBU4</accession>